<proteinExistence type="inferred from homology"/>
<feature type="domain" description="Bacterial sugar transferase" evidence="8">
    <location>
        <begin position="294"/>
        <end position="474"/>
    </location>
</feature>
<feature type="transmembrane region" description="Helical" evidence="7">
    <location>
        <begin position="50"/>
        <end position="70"/>
    </location>
</feature>
<dbReference type="NCBIfam" id="TIGR03025">
    <property type="entry name" value="EPS_sugtrans"/>
    <property type="match status" value="1"/>
</dbReference>
<feature type="transmembrane region" description="Helical" evidence="7">
    <location>
        <begin position="149"/>
        <end position="169"/>
    </location>
</feature>
<evidence type="ECO:0000256" key="5">
    <source>
        <dbReference type="ARBA" id="ARBA00022989"/>
    </source>
</evidence>
<dbReference type="InterPro" id="IPR003362">
    <property type="entry name" value="Bact_transf"/>
</dbReference>
<accession>A0A6N7IP70</accession>
<feature type="transmembrane region" description="Helical" evidence="7">
    <location>
        <begin position="121"/>
        <end position="143"/>
    </location>
</feature>
<dbReference type="Proteomes" id="UP000441717">
    <property type="component" value="Unassembled WGS sequence"/>
</dbReference>
<gene>
    <name evidence="9" type="ORF">GFC01_03680</name>
</gene>
<dbReference type="EMBL" id="WHYR01000007">
    <property type="protein sequence ID" value="MQL51377.1"/>
    <property type="molecule type" value="Genomic_DNA"/>
</dbReference>
<comment type="caution">
    <text evidence="9">The sequence shown here is derived from an EMBL/GenBank/DDBJ whole genome shotgun (WGS) entry which is preliminary data.</text>
</comment>
<reference evidence="9 10" key="1">
    <citation type="submission" date="2019-10" db="EMBL/GenBank/DDBJ databases">
        <title>Comparative genomics of sulfur disproportionating microorganisms.</title>
        <authorList>
            <person name="Ward L.M."/>
            <person name="Bertran E."/>
            <person name="Johnston D."/>
        </authorList>
    </citation>
    <scope>NUCLEOTIDE SEQUENCE [LARGE SCALE GENOMIC DNA]</scope>
    <source>
        <strain evidence="9 10">DSM 14055</strain>
    </source>
</reference>
<dbReference type="PANTHER" id="PTHR30576">
    <property type="entry name" value="COLANIC BIOSYNTHESIS UDP-GLUCOSE LIPID CARRIER TRANSFERASE"/>
    <property type="match status" value="1"/>
</dbReference>
<dbReference type="GO" id="GO:0016780">
    <property type="term" value="F:phosphotransferase activity, for other substituted phosphate groups"/>
    <property type="evidence" value="ECO:0007669"/>
    <property type="project" value="TreeGrafter"/>
</dbReference>
<dbReference type="InterPro" id="IPR017475">
    <property type="entry name" value="EPS_sugar_tfrase"/>
</dbReference>
<keyword evidence="3 9" id="KW-0808">Transferase</keyword>
<dbReference type="OrthoDB" id="9808602at2"/>
<evidence type="ECO:0000256" key="3">
    <source>
        <dbReference type="ARBA" id="ARBA00022679"/>
    </source>
</evidence>
<evidence type="ECO:0000256" key="6">
    <source>
        <dbReference type="ARBA" id="ARBA00023136"/>
    </source>
</evidence>
<evidence type="ECO:0000256" key="1">
    <source>
        <dbReference type="ARBA" id="ARBA00004141"/>
    </source>
</evidence>
<organism evidence="9 10">
    <name type="scientific">Desulfofundulus thermobenzoicus</name>
    <dbReference type="NCBI Taxonomy" id="29376"/>
    <lineage>
        <taxon>Bacteria</taxon>
        <taxon>Bacillati</taxon>
        <taxon>Bacillota</taxon>
        <taxon>Clostridia</taxon>
        <taxon>Eubacteriales</taxon>
        <taxon>Peptococcaceae</taxon>
        <taxon>Desulfofundulus</taxon>
    </lineage>
</organism>
<keyword evidence="4 7" id="KW-0812">Transmembrane</keyword>
<feature type="transmembrane region" description="Helical" evidence="7">
    <location>
        <begin position="299"/>
        <end position="322"/>
    </location>
</feature>
<sequence>MLCKLRYDCPGYLQAGPLSLINHCSKMFSMYWTGVLVITMNTQRRLPRLVLPWFLAAGDILVVLGGFYLAFLLRFDGTIPRENWQAFIRVLPWIGAVTLLLFGGLGLYQKLHNGLTPVLRAAVTGIAGITVTTMALTFWFRGFAFPRSVLALAVPLQVTLVCLWRYFFWHLERLLYGQRELLVVGPPAEAAEILGKVLDLPRGWFKVRRVLPPEELGDLGKHLPAVDAVLVVPSLSREDKAGILSACLKARREAFLVPDLYDILLIRAGLTQLDDLPVVEVQDIRLTWPQRAVKRVVDVLAAGVGLVLAAPVMLLCALAVVLSSPGPVLYRQVRTGFRGKTFRVYKFRTMVRDAEKLTGPVLAGEKDPRITPVGRILRATRLDELPQLFNVLKGDMSLVGPRPERPFFVEQFVKEIPDYHYRHLVKPGLTGLAQVYGKYTTSAADKLRYDLYYIRNYSFLLDLKILLQTIPVALGGEAARGCSEPDPEKSAAIHALVNGCREAAAGEEGK</sequence>
<dbReference type="AlphaFoldDB" id="A0A6N7IP70"/>
<dbReference type="PANTHER" id="PTHR30576:SF0">
    <property type="entry name" value="UNDECAPRENYL-PHOSPHATE N-ACETYLGALACTOSAMINYL 1-PHOSPHATE TRANSFERASE-RELATED"/>
    <property type="match status" value="1"/>
</dbReference>
<evidence type="ECO:0000256" key="7">
    <source>
        <dbReference type="SAM" id="Phobius"/>
    </source>
</evidence>
<dbReference type="Pfam" id="PF02397">
    <property type="entry name" value="Bac_transf"/>
    <property type="match status" value="1"/>
</dbReference>
<dbReference type="GO" id="GO:0016020">
    <property type="term" value="C:membrane"/>
    <property type="evidence" value="ECO:0007669"/>
    <property type="project" value="UniProtKB-SubCell"/>
</dbReference>
<feature type="transmembrane region" description="Helical" evidence="7">
    <location>
        <begin position="90"/>
        <end position="109"/>
    </location>
</feature>
<keyword evidence="10" id="KW-1185">Reference proteome</keyword>
<evidence type="ECO:0000313" key="9">
    <source>
        <dbReference type="EMBL" id="MQL51377.1"/>
    </source>
</evidence>
<comment type="similarity">
    <text evidence="2">Belongs to the bacterial sugar transferase family.</text>
</comment>
<evidence type="ECO:0000313" key="10">
    <source>
        <dbReference type="Proteomes" id="UP000441717"/>
    </source>
</evidence>
<evidence type="ECO:0000256" key="2">
    <source>
        <dbReference type="ARBA" id="ARBA00006464"/>
    </source>
</evidence>
<comment type="subcellular location">
    <subcellularLocation>
        <location evidence="1">Membrane</location>
        <topology evidence="1">Multi-pass membrane protein</topology>
    </subcellularLocation>
</comment>
<keyword evidence="5 7" id="KW-1133">Transmembrane helix</keyword>
<protein>
    <submittedName>
        <fullName evidence="9">Exopolysaccharide biosynthesis polyprenyl glycosylphosphotransferase</fullName>
    </submittedName>
</protein>
<evidence type="ECO:0000256" key="4">
    <source>
        <dbReference type="ARBA" id="ARBA00022692"/>
    </source>
</evidence>
<keyword evidence="6 7" id="KW-0472">Membrane</keyword>
<name>A0A6N7IP70_9FIRM</name>
<evidence type="ECO:0000259" key="8">
    <source>
        <dbReference type="Pfam" id="PF02397"/>
    </source>
</evidence>